<name>A0ABR5MEV0_9BACI</name>
<gene>
    <name evidence="1" type="ORF">AFL42_18060</name>
</gene>
<proteinExistence type="predicted"/>
<protein>
    <submittedName>
        <fullName evidence="1">ATP-binding protein</fullName>
    </submittedName>
</protein>
<keyword evidence="1" id="KW-0547">Nucleotide-binding</keyword>
<keyword evidence="2" id="KW-1185">Reference proteome</keyword>
<dbReference type="GO" id="GO:0005524">
    <property type="term" value="F:ATP binding"/>
    <property type="evidence" value="ECO:0007669"/>
    <property type="project" value="UniProtKB-KW"/>
</dbReference>
<keyword evidence="1" id="KW-0067">ATP-binding</keyword>
<dbReference type="Proteomes" id="UP000037854">
    <property type="component" value="Unassembled WGS sequence"/>
</dbReference>
<sequence length="66" mass="7698">MNIEDPQQYLLTLFEKEVEQREERKINLLFKTATLPNVSGNPFDWTDIQLGQGLSQEWVLEGEFIG</sequence>
<organism evidence="1 2">
    <name type="scientific">Oceanobacillus caeni</name>
    <dbReference type="NCBI Taxonomy" id="405946"/>
    <lineage>
        <taxon>Bacteria</taxon>
        <taxon>Bacillati</taxon>
        <taxon>Bacillota</taxon>
        <taxon>Bacilli</taxon>
        <taxon>Bacillales</taxon>
        <taxon>Bacillaceae</taxon>
        <taxon>Oceanobacillus</taxon>
    </lineage>
</organism>
<evidence type="ECO:0000313" key="2">
    <source>
        <dbReference type="Proteomes" id="UP000037854"/>
    </source>
</evidence>
<feature type="non-terminal residue" evidence="1">
    <location>
        <position position="66"/>
    </location>
</feature>
<reference evidence="1 2" key="1">
    <citation type="submission" date="2015-07" db="EMBL/GenBank/DDBJ databases">
        <title>High-quality draft genome sequence of Oceanobacillus caeni HM6, a bacillus isolated from a human feces.</title>
        <authorList>
            <person name="Kumar J."/>
            <person name="Verma M.K."/>
            <person name="Pandey R."/>
            <person name="Bhambi M."/>
            <person name="Chauhan N."/>
        </authorList>
    </citation>
    <scope>NUCLEOTIDE SEQUENCE [LARGE SCALE GENOMIC DNA]</scope>
    <source>
        <strain evidence="1 2">HM6</strain>
    </source>
</reference>
<comment type="caution">
    <text evidence="1">The sequence shown here is derived from an EMBL/GenBank/DDBJ whole genome shotgun (WGS) entry which is preliminary data.</text>
</comment>
<evidence type="ECO:0000313" key="1">
    <source>
        <dbReference type="EMBL" id="KPH65864.1"/>
    </source>
</evidence>
<dbReference type="EMBL" id="LGTK01000209">
    <property type="protein sequence ID" value="KPH65864.1"/>
    <property type="molecule type" value="Genomic_DNA"/>
</dbReference>
<accession>A0ABR5MEV0</accession>